<dbReference type="Pfam" id="PF00097">
    <property type="entry name" value="zf-C3HC4"/>
    <property type="match status" value="1"/>
</dbReference>
<reference evidence="9 10" key="1">
    <citation type="submission" date="2017-11" db="EMBL/GenBank/DDBJ databases">
        <authorList>
            <person name="Kracher B."/>
        </authorList>
    </citation>
    <scope>NUCLEOTIDE SEQUENCE [LARGE SCALE GENOMIC DNA]</scope>
    <source>
        <strain evidence="9 10">RACE1</strain>
    </source>
</reference>
<evidence type="ECO:0000313" key="9">
    <source>
        <dbReference type="EMBL" id="SZF03920.1"/>
    </source>
</evidence>
<feature type="domain" description="RING-type" evidence="8">
    <location>
        <begin position="147"/>
        <end position="198"/>
    </location>
</feature>
<dbReference type="PANTHER" id="PTHR12983:SF9">
    <property type="entry name" value="E3 UBIQUITIN-PROTEIN LIGASE RNF10"/>
    <property type="match status" value="1"/>
</dbReference>
<feature type="compositionally biased region" description="Low complexity" evidence="7">
    <location>
        <begin position="7"/>
        <end position="22"/>
    </location>
</feature>
<feature type="region of interest" description="Disordered" evidence="7">
    <location>
        <begin position="70"/>
        <end position="95"/>
    </location>
</feature>
<dbReference type="InterPro" id="IPR039739">
    <property type="entry name" value="MAG2/RNF10"/>
</dbReference>
<accession>A0A383UX26</accession>
<organism evidence="9 10">
    <name type="scientific">Blumeria hordei</name>
    <name type="common">Barley powdery mildew</name>
    <name type="synonym">Blumeria graminis f. sp. hordei</name>
    <dbReference type="NCBI Taxonomy" id="2867405"/>
    <lineage>
        <taxon>Eukaryota</taxon>
        <taxon>Fungi</taxon>
        <taxon>Dikarya</taxon>
        <taxon>Ascomycota</taxon>
        <taxon>Pezizomycotina</taxon>
        <taxon>Leotiomycetes</taxon>
        <taxon>Erysiphales</taxon>
        <taxon>Erysiphaceae</taxon>
        <taxon>Blumeria</taxon>
    </lineage>
</organism>
<dbReference type="GO" id="GO:0000976">
    <property type="term" value="F:transcription cis-regulatory region binding"/>
    <property type="evidence" value="ECO:0007669"/>
    <property type="project" value="TreeGrafter"/>
</dbReference>
<evidence type="ECO:0000256" key="2">
    <source>
        <dbReference type="ARBA" id="ARBA00022490"/>
    </source>
</evidence>
<keyword evidence="2" id="KW-0963">Cytoplasm</keyword>
<dbReference type="InterPro" id="IPR018957">
    <property type="entry name" value="Znf_C3HC4_RING-type"/>
</dbReference>
<proteinExistence type="predicted"/>
<dbReference type="AlphaFoldDB" id="A0A383UX26"/>
<evidence type="ECO:0000256" key="4">
    <source>
        <dbReference type="ARBA" id="ARBA00022771"/>
    </source>
</evidence>
<feature type="region of interest" description="Disordered" evidence="7">
    <location>
        <begin position="585"/>
        <end position="604"/>
    </location>
</feature>
<dbReference type="VEuPathDB" id="FungiDB:BLGHR1_14714"/>
<feature type="region of interest" description="Disordered" evidence="7">
    <location>
        <begin position="341"/>
        <end position="391"/>
    </location>
</feature>
<dbReference type="PROSITE" id="PS50089">
    <property type="entry name" value="ZF_RING_2"/>
    <property type="match status" value="1"/>
</dbReference>
<dbReference type="PANTHER" id="PTHR12983">
    <property type="entry name" value="RING FINGER 10 FAMILY MEMBER"/>
    <property type="match status" value="1"/>
</dbReference>
<dbReference type="EMBL" id="UNSH01000060">
    <property type="protein sequence ID" value="SZF03920.1"/>
    <property type="molecule type" value="Genomic_DNA"/>
</dbReference>
<feature type="compositionally biased region" description="Basic and acidic residues" evidence="7">
    <location>
        <begin position="358"/>
        <end position="391"/>
    </location>
</feature>
<feature type="compositionally biased region" description="Polar residues" evidence="7">
    <location>
        <begin position="344"/>
        <end position="353"/>
    </location>
</feature>
<evidence type="ECO:0000256" key="7">
    <source>
        <dbReference type="SAM" id="MobiDB-lite"/>
    </source>
</evidence>
<protein>
    <recommendedName>
        <fullName evidence="8">RING-type domain-containing protein</fullName>
    </recommendedName>
</protein>
<dbReference type="GO" id="GO:0005737">
    <property type="term" value="C:cytoplasm"/>
    <property type="evidence" value="ECO:0007669"/>
    <property type="project" value="UniProtKB-SubCell"/>
</dbReference>
<comment type="subcellular location">
    <subcellularLocation>
        <location evidence="1">Cytoplasm</location>
    </subcellularLocation>
</comment>
<dbReference type="InterPro" id="IPR001841">
    <property type="entry name" value="Znf_RING"/>
</dbReference>
<evidence type="ECO:0000313" key="10">
    <source>
        <dbReference type="Proteomes" id="UP000275772"/>
    </source>
</evidence>
<evidence type="ECO:0000256" key="5">
    <source>
        <dbReference type="ARBA" id="ARBA00022833"/>
    </source>
</evidence>
<feature type="region of interest" description="Disordered" evidence="7">
    <location>
        <begin position="1"/>
        <end position="34"/>
    </location>
</feature>
<feature type="region of interest" description="Disordered" evidence="7">
    <location>
        <begin position="613"/>
        <end position="657"/>
    </location>
</feature>
<keyword evidence="4 6" id="KW-0863">Zinc-finger</keyword>
<dbReference type="GO" id="GO:0008270">
    <property type="term" value="F:zinc ion binding"/>
    <property type="evidence" value="ECO:0007669"/>
    <property type="project" value="UniProtKB-KW"/>
</dbReference>
<name>A0A383UX26_BLUHO</name>
<dbReference type="InterPro" id="IPR017907">
    <property type="entry name" value="Znf_RING_CS"/>
</dbReference>
<dbReference type="CDD" id="cd16536">
    <property type="entry name" value="RING-HC_RNF10"/>
    <property type="match status" value="1"/>
</dbReference>
<keyword evidence="3" id="KW-0479">Metal-binding</keyword>
<gene>
    <name evidence="9" type="ORF">BLGHR1_14714</name>
</gene>
<evidence type="ECO:0000256" key="1">
    <source>
        <dbReference type="ARBA" id="ARBA00004496"/>
    </source>
</evidence>
<dbReference type="PROSITE" id="PS00518">
    <property type="entry name" value="ZF_RING_1"/>
    <property type="match status" value="1"/>
</dbReference>
<dbReference type="Proteomes" id="UP000275772">
    <property type="component" value="Unassembled WGS sequence"/>
</dbReference>
<keyword evidence="5" id="KW-0862">Zinc</keyword>
<dbReference type="SMART" id="SM00184">
    <property type="entry name" value="RING"/>
    <property type="match status" value="1"/>
</dbReference>
<dbReference type="Gene3D" id="3.30.40.10">
    <property type="entry name" value="Zinc/RING finger domain, C3HC4 (zinc finger)"/>
    <property type="match status" value="1"/>
</dbReference>
<sequence length="657" mass="75158">MNSCRLPISSPISQVSQQSNQSHNTLRKNSQRPKLVDGDTLLHSGVWQDQRSRRGQTSITHLMNITLSPLSHEQGSIRPRGHRKSNNYGISSSHRSSDKARYIHANFRFIVNPQDEYKSQVIDADQPLNWECILQLLASPILQEISCPICLSHPAAPRMAKCGHIFCLPCLIHYMHSTDVVKSSFEKKAHYKQCPICSDSMSILETKPVRWYTGQEVSPLHEGDEIILQLMTRYPHSTLALPKDSAETAAKHNDIPWYFEMDVLDHARVMKGTEDYMIEQHNNEIEILLLREKEDSVIFGEDSEWTQKAISAIEKDKENILGLGIPSSSSRRLDYDENKKRLKNTSANSSDNPSPEIEDQKNEDHPSDANCNEKNKTRAQTEKKNKNHDLAHQKIVQNERHHLETPYYFYQTLPNYFLAPLDIRILKTAYGTFDSFPSILLSRIENIATGYNVDSDLKKRKKYLSHLPIGCDISFIECDWTSFISSEILEQFEEEIRNRRKRNYEKKTREDQDRLRAENLNEYSQWGLNPAAPYGDELAELRQQNFQAMKDSSVDNFEALHDIPSIGSSKVRTVWGTALVAPTSLQISSPEPPEDSDDGWLDPWQNERLANNFNSKTQNLSQTEDNSGTNSTAGTCQSKKKKTKKILLMSTTPRRAA</sequence>
<dbReference type="SUPFAM" id="SSF57850">
    <property type="entry name" value="RING/U-box"/>
    <property type="match status" value="1"/>
</dbReference>
<dbReference type="InterPro" id="IPR013083">
    <property type="entry name" value="Znf_RING/FYVE/PHD"/>
</dbReference>
<evidence type="ECO:0000256" key="3">
    <source>
        <dbReference type="ARBA" id="ARBA00022723"/>
    </source>
</evidence>
<feature type="compositionally biased region" description="Polar residues" evidence="7">
    <location>
        <begin position="613"/>
        <end position="637"/>
    </location>
</feature>
<evidence type="ECO:0000259" key="8">
    <source>
        <dbReference type="PROSITE" id="PS50089"/>
    </source>
</evidence>
<dbReference type="GO" id="GO:0045944">
    <property type="term" value="P:positive regulation of transcription by RNA polymerase II"/>
    <property type="evidence" value="ECO:0007669"/>
    <property type="project" value="TreeGrafter"/>
</dbReference>
<evidence type="ECO:0000256" key="6">
    <source>
        <dbReference type="PROSITE-ProRule" id="PRU00175"/>
    </source>
</evidence>